<evidence type="ECO:0000313" key="6">
    <source>
        <dbReference type="EMBL" id="MDT1061336.1"/>
    </source>
</evidence>
<keyword evidence="7" id="KW-1185">Reference proteome</keyword>
<evidence type="ECO:0000256" key="3">
    <source>
        <dbReference type="ARBA" id="ARBA00023163"/>
    </source>
</evidence>
<dbReference type="InterPro" id="IPR001647">
    <property type="entry name" value="HTH_TetR"/>
</dbReference>
<evidence type="ECO:0000313" key="7">
    <source>
        <dbReference type="Proteomes" id="UP001251085"/>
    </source>
</evidence>
<dbReference type="Gene3D" id="1.10.10.60">
    <property type="entry name" value="Homeodomain-like"/>
    <property type="match status" value="1"/>
</dbReference>
<dbReference type="PANTHER" id="PTHR30055">
    <property type="entry name" value="HTH-TYPE TRANSCRIPTIONAL REGULATOR RUTR"/>
    <property type="match status" value="1"/>
</dbReference>
<dbReference type="SUPFAM" id="SSF48498">
    <property type="entry name" value="Tetracyclin repressor-like, C-terminal domain"/>
    <property type="match status" value="1"/>
</dbReference>
<organism evidence="6 7">
    <name type="scientific">Paracoccus broussonetiae</name>
    <dbReference type="NCBI Taxonomy" id="3075834"/>
    <lineage>
        <taxon>Bacteria</taxon>
        <taxon>Pseudomonadati</taxon>
        <taxon>Pseudomonadota</taxon>
        <taxon>Alphaproteobacteria</taxon>
        <taxon>Rhodobacterales</taxon>
        <taxon>Paracoccaceae</taxon>
        <taxon>Paracoccus</taxon>
    </lineage>
</organism>
<keyword evidence="2 4" id="KW-0238">DNA-binding</keyword>
<gene>
    <name evidence="6" type="ORF">RM190_05645</name>
</gene>
<proteinExistence type="predicted"/>
<dbReference type="InterPro" id="IPR009057">
    <property type="entry name" value="Homeodomain-like_sf"/>
</dbReference>
<evidence type="ECO:0000256" key="2">
    <source>
        <dbReference type="ARBA" id="ARBA00023125"/>
    </source>
</evidence>
<evidence type="ECO:0000259" key="5">
    <source>
        <dbReference type="PROSITE" id="PS50977"/>
    </source>
</evidence>
<evidence type="ECO:0000256" key="1">
    <source>
        <dbReference type="ARBA" id="ARBA00023015"/>
    </source>
</evidence>
<dbReference type="EMBL" id="JAVRQI010000003">
    <property type="protein sequence ID" value="MDT1061336.1"/>
    <property type="molecule type" value="Genomic_DNA"/>
</dbReference>
<dbReference type="RefSeq" id="WP_311758434.1">
    <property type="nucleotide sequence ID" value="NZ_JAVRQI010000003.1"/>
</dbReference>
<feature type="DNA-binding region" description="H-T-H motif" evidence="4">
    <location>
        <begin position="35"/>
        <end position="54"/>
    </location>
</feature>
<name>A0ABU3EAS5_9RHOB</name>
<dbReference type="Pfam" id="PF00440">
    <property type="entry name" value="TetR_N"/>
    <property type="match status" value="1"/>
</dbReference>
<dbReference type="InterPro" id="IPR036271">
    <property type="entry name" value="Tet_transcr_reg_TetR-rel_C_sf"/>
</dbReference>
<keyword evidence="3" id="KW-0804">Transcription</keyword>
<evidence type="ECO:0000256" key="4">
    <source>
        <dbReference type="PROSITE-ProRule" id="PRU00335"/>
    </source>
</evidence>
<comment type="caution">
    <text evidence="6">The sequence shown here is derived from an EMBL/GenBank/DDBJ whole genome shotgun (WGS) entry which is preliminary data.</text>
</comment>
<feature type="domain" description="HTH tetR-type" evidence="5">
    <location>
        <begin position="12"/>
        <end position="72"/>
    </location>
</feature>
<dbReference type="PANTHER" id="PTHR30055:SF151">
    <property type="entry name" value="TRANSCRIPTIONAL REGULATORY PROTEIN"/>
    <property type="match status" value="1"/>
</dbReference>
<dbReference type="InterPro" id="IPR050109">
    <property type="entry name" value="HTH-type_TetR-like_transc_reg"/>
</dbReference>
<dbReference type="Pfam" id="PF02909">
    <property type="entry name" value="TetR_C_1"/>
    <property type="match status" value="1"/>
</dbReference>
<keyword evidence="1" id="KW-0805">Transcription regulation</keyword>
<reference evidence="7" key="1">
    <citation type="submission" date="2023-07" db="EMBL/GenBank/DDBJ databases">
        <title>Characterization of two Paracoccaceae strains isolated from Phycosphere and proposal of Xinfangfangia lacusdiani sp. nov.</title>
        <authorList>
            <person name="Deng Y."/>
            <person name="Zhang Y.Q."/>
        </authorList>
    </citation>
    <scope>NUCLEOTIDE SEQUENCE [LARGE SCALE GENOMIC DNA]</scope>
    <source>
        <strain evidence="7">CPCC 101403</strain>
    </source>
</reference>
<dbReference type="Proteomes" id="UP001251085">
    <property type="component" value="Unassembled WGS sequence"/>
</dbReference>
<dbReference type="InterPro" id="IPR004111">
    <property type="entry name" value="Repressor_TetR_C"/>
</dbReference>
<protein>
    <submittedName>
        <fullName evidence="6">TetR/AcrR family transcriptional regulator C-terminal domain-containing protein</fullName>
    </submittedName>
</protein>
<dbReference type="PROSITE" id="PS50977">
    <property type="entry name" value="HTH_TETR_2"/>
    <property type="match status" value="1"/>
</dbReference>
<dbReference type="Gene3D" id="1.10.357.10">
    <property type="entry name" value="Tetracycline Repressor, domain 2"/>
    <property type="match status" value="1"/>
</dbReference>
<sequence>MEKKDGKRRDKALSRDQVISAAIAILNESGESGLTFRTLAQRLATGPGAIYNHVQNKQDLLAAAADVMIQSALSVNRDELAPGAAIRAVALDVFDIIDAHPWVGMELSRAPWQPAMLLIFDRIGANLQALGVPDMAQFHAASTVTNFILGAAAQQAAAIRLHADGAQRATLLSAAARAAIHQDKKSSPFLQRMAGNLTEHDDREQFSAGVDLILRGIRG</sequence>
<dbReference type="SUPFAM" id="SSF46689">
    <property type="entry name" value="Homeodomain-like"/>
    <property type="match status" value="1"/>
</dbReference>
<accession>A0ABU3EAS5</accession>
<dbReference type="PRINTS" id="PR00455">
    <property type="entry name" value="HTHTETR"/>
</dbReference>